<dbReference type="PROSITE" id="PS01180">
    <property type="entry name" value="CUB"/>
    <property type="match status" value="1"/>
</dbReference>
<dbReference type="GeneID" id="109483192"/>
<evidence type="ECO:0000313" key="5">
    <source>
        <dbReference type="Proteomes" id="UP000515135"/>
    </source>
</evidence>
<evidence type="ECO:0000256" key="3">
    <source>
        <dbReference type="PROSITE-ProRule" id="PRU00059"/>
    </source>
</evidence>
<dbReference type="Gene3D" id="2.60.120.290">
    <property type="entry name" value="Spermadhesin, CUB domain"/>
    <property type="match status" value="1"/>
</dbReference>
<protein>
    <submittedName>
        <fullName evidence="6">Uncharacterized protein LOC109483192</fullName>
    </submittedName>
</protein>
<feature type="domain" description="CUB" evidence="4">
    <location>
        <begin position="191"/>
        <end position="300"/>
    </location>
</feature>
<keyword evidence="2 3" id="KW-1015">Disulfide bond</keyword>
<feature type="disulfide bond" evidence="3">
    <location>
        <begin position="191"/>
        <end position="218"/>
    </location>
</feature>
<evidence type="ECO:0000259" key="4">
    <source>
        <dbReference type="PROSITE" id="PS01180"/>
    </source>
</evidence>
<dbReference type="RefSeq" id="XP_019641735.1">
    <property type="nucleotide sequence ID" value="XM_019786176.1"/>
</dbReference>
<keyword evidence="1" id="KW-0677">Repeat</keyword>
<sequence>MAVEFVCFVKVDPSFQVVMDAINELSNYGLLRHDCTVTAGNTELRSTSDNQQFGGRTPTNAFSRTLGSVLRAFMVRATYPVRLHDPRFDSKAVNLRAGYNHNVHPQGMAQQQVVQNVVQAQEISAIFDRLYPHFFIENKLAAVALGTWVYLPGMMVIVELQGGIMAGSSPRSLEALALCFLVFLLPGVSGCGGNLTAPSGGPVTSPNYPGNYGNNQDCEWLITVPAGSMIRLTFHSFDLEEDYDFLRIYDGASASAALIQELTGLRSVFPIVSTSNVMFLKFTSDDSGREQGFSFSYTSRNTSVCPTVVLYGDSDTLQAGKMTSYTMTGATRVDRPVYYSSVTCQLLYYSERAMAWWVGPQLDETGVRVRDSALYADQINGMFDLWNGGWVENPDVKTACYVPQSAGSATNCTRVRLHGGADYQPYLMTTYTRTNQTSGGRPVYVSDTYSRYFLYFVNYYREWVIGPTIGKYSGDAYVENCAMTPDQIRSPWRLRDGNQEQVVWSVTASCVSSQRATK</sequence>
<gene>
    <name evidence="6" type="primary">LOC109483192</name>
</gene>
<dbReference type="AlphaFoldDB" id="A0A6P4ZKK5"/>
<proteinExistence type="predicted"/>
<dbReference type="PANTHER" id="PTHR24251:SF52">
    <property type="entry name" value="CUB DOMAIN-CONTAINING PROTEIN"/>
    <property type="match status" value="1"/>
</dbReference>
<keyword evidence="5" id="KW-1185">Reference proteome</keyword>
<dbReference type="PANTHER" id="PTHR24251">
    <property type="entry name" value="OVOCHYMASE-RELATED"/>
    <property type="match status" value="1"/>
</dbReference>
<dbReference type="FunFam" id="2.60.120.290:FF:000001">
    <property type="entry name" value="CUB and sushi domain-containing protein 3 isoform X1"/>
    <property type="match status" value="1"/>
</dbReference>
<comment type="caution">
    <text evidence="3">Lacks conserved residue(s) required for the propagation of feature annotation.</text>
</comment>
<dbReference type="OrthoDB" id="6369184at2759"/>
<dbReference type="InterPro" id="IPR035914">
    <property type="entry name" value="Sperma_CUB_dom_sf"/>
</dbReference>
<accession>A0A6P4ZKK5</accession>
<reference evidence="6" key="1">
    <citation type="submission" date="2025-08" db="UniProtKB">
        <authorList>
            <consortium name="RefSeq"/>
        </authorList>
    </citation>
    <scope>IDENTIFICATION</scope>
    <source>
        <tissue evidence="6">Gonad</tissue>
    </source>
</reference>
<dbReference type="Pfam" id="PF00431">
    <property type="entry name" value="CUB"/>
    <property type="match status" value="1"/>
</dbReference>
<dbReference type="InterPro" id="IPR000859">
    <property type="entry name" value="CUB_dom"/>
</dbReference>
<name>A0A6P4ZKK5_BRABE</name>
<evidence type="ECO:0000256" key="2">
    <source>
        <dbReference type="ARBA" id="ARBA00023157"/>
    </source>
</evidence>
<organism evidence="5 6">
    <name type="scientific">Branchiostoma belcheri</name>
    <name type="common">Amphioxus</name>
    <dbReference type="NCBI Taxonomy" id="7741"/>
    <lineage>
        <taxon>Eukaryota</taxon>
        <taxon>Metazoa</taxon>
        <taxon>Chordata</taxon>
        <taxon>Cephalochordata</taxon>
        <taxon>Leptocardii</taxon>
        <taxon>Amphioxiformes</taxon>
        <taxon>Branchiostomatidae</taxon>
        <taxon>Branchiostoma</taxon>
    </lineage>
</organism>
<evidence type="ECO:0000256" key="1">
    <source>
        <dbReference type="ARBA" id="ARBA00022737"/>
    </source>
</evidence>
<dbReference type="KEGG" id="bbel:109483192"/>
<evidence type="ECO:0000313" key="6">
    <source>
        <dbReference type="RefSeq" id="XP_019641735.1"/>
    </source>
</evidence>
<dbReference type="Proteomes" id="UP000515135">
    <property type="component" value="Unplaced"/>
</dbReference>
<dbReference type="CDD" id="cd00041">
    <property type="entry name" value="CUB"/>
    <property type="match status" value="1"/>
</dbReference>
<dbReference type="SUPFAM" id="SSF49854">
    <property type="entry name" value="Spermadhesin, CUB domain"/>
    <property type="match status" value="1"/>
</dbReference>
<dbReference type="SMART" id="SM00042">
    <property type="entry name" value="CUB"/>
    <property type="match status" value="1"/>
</dbReference>